<dbReference type="InterPro" id="IPR002759">
    <property type="entry name" value="Pop5/Rpp14/Rnp2-like"/>
</dbReference>
<evidence type="ECO:0000313" key="10">
    <source>
        <dbReference type="EMBL" id="QLL34085.1"/>
    </source>
</evidence>
<dbReference type="GO" id="GO:0005730">
    <property type="term" value="C:nucleolus"/>
    <property type="evidence" value="ECO:0007669"/>
    <property type="project" value="TreeGrafter"/>
</dbReference>
<gene>
    <name evidence="10" type="ORF">HG536_0F04110</name>
</gene>
<comment type="subcellular location">
    <subcellularLocation>
        <location evidence="2">Nucleus</location>
    </subcellularLocation>
</comment>
<evidence type="ECO:0000256" key="1">
    <source>
        <dbReference type="ARBA" id="ARBA00000928"/>
    </source>
</evidence>
<dbReference type="SUPFAM" id="SSF160350">
    <property type="entry name" value="Rnp2-like"/>
    <property type="match status" value="1"/>
</dbReference>
<keyword evidence="5" id="KW-0819">tRNA processing</keyword>
<protein>
    <recommendedName>
        <fullName evidence="8">Ribonuclease P/MRP protein subunit POP5</fullName>
        <ecNumber evidence="4">3.1.26.5</ecNumber>
    </recommendedName>
</protein>
<evidence type="ECO:0000256" key="4">
    <source>
        <dbReference type="ARBA" id="ARBA00012179"/>
    </source>
</evidence>
<dbReference type="Pfam" id="PF01900">
    <property type="entry name" value="RNase_P_Rpp14"/>
    <property type="match status" value="1"/>
</dbReference>
<dbReference type="KEGG" id="tgb:HG536_0F04110"/>
<dbReference type="EMBL" id="CP059251">
    <property type="protein sequence ID" value="QLL34085.1"/>
    <property type="molecule type" value="Genomic_DNA"/>
</dbReference>
<evidence type="ECO:0000256" key="7">
    <source>
        <dbReference type="ARBA" id="ARBA00023242"/>
    </source>
</evidence>
<dbReference type="EC" id="3.1.26.5" evidence="4"/>
<dbReference type="GO" id="GO:0000172">
    <property type="term" value="C:ribonuclease MRP complex"/>
    <property type="evidence" value="ECO:0007669"/>
    <property type="project" value="TreeGrafter"/>
</dbReference>
<comment type="similarity">
    <text evidence="3">Belongs to the eukaryotic/archaeal RNase P protein component 2 family.</text>
</comment>
<dbReference type="RefSeq" id="XP_037140759.1">
    <property type="nucleotide sequence ID" value="XM_037284863.1"/>
</dbReference>
<dbReference type="GO" id="GO:0004526">
    <property type="term" value="F:ribonuclease P activity"/>
    <property type="evidence" value="ECO:0007669"/>
    <property type="project" value="UniProtKB-EC"/>
</dbReference>
<proteinExistence type="inferred from homology"/>
<dbReference type="GO" id="GO:0000460">
    <property type="term" value="P:maturation of 5.8S rRNA"/>
    <property type="evidence" value="ECO:0007669"/>
    <property type="project" value="UniProtKB-ARBA"/>
</dbReference>
<dbReference type="GO" id="GO:0001682">
    <property type="term" value="P:tRNA 5'-leader removal"/>
    <property type="evidence" value="ECO:0007669"/>
    <property type="project" value="InterPro"/>
</dbReference>
<evidence type="ECO:0000256" key="9">
    <source>
        <dbReference type="ARBA" id="ARBA00055200"/>
    </source>
</evidence>
<keyword evidence="11" id="KW-1185">Reference proteome</keyword>
<evidence type="ECO:0000256" key="8">
    <source>
        <dbReference type="ARBA" id="ARBA00044198"/>
    </source>
</evidence>
<dbReference type="GO" id="GO:0033204">
    <property type="term" value="F:ribonuclease P RNA binding"/>
    <property type="evidence" value="ECO:0007669"/>
    <property type="project" value="TreeGrafter"/>
</dbReference>
<evidence type="ECO:0000256" key="6">
    <source>
        <dbReference type="ARBA" id="ARBA00022801"/>
    </source>
</evidence>
<evidence type="ECO:0000256" key="2">
    <source>
        <dbReference type="ARBA" id="ARBA00004123"/>
    </source>
</evidence>
<dbReference type="InterPro" id="IPR038085">
    <property type="entry name" value="Rnp2-like_sf"/>
</dbReference>
<reference evidence="10 11" key="1">
    <citation type="submission" date="2020-06" db="EMBL/GenBank/DDBJ databases">
        <title>The yeast mating-type switching endonuclease HO is a domesticated member of an unorthodox homing genetic element family.</title>
        <authorList>
            <person name="Coughlan A.Y."/>
            <person name="Lombardi L."/>
            <person name="Braun-Galleani S."/>
            <person name="Martos A.R."/>
            <person name="Galeote V."/>
            <person name="Bigey F."/>
            <person name="Dequin S."/>
            <person name="Byrne K.P."/>
            <person name="Wolfe K.H."/>
        </authorList>
    </citation>
    <scope>NUCLEOTIDE SEQUENCE [LARGE SCALE GENOMIC DNA]</scope>
    <source>
        <strain evidence="10 11">CBS764</strain>
    </source>
</reference>
<sequence>MVRLKSRYILFEILYPDEGGIEGTAHITKRDILLRLHRVSPPDISIKSLLQEIRRSLQVNFGDYGSGKANSLLQVKYFSNMTSTGILRCHREDCDLLVAALALITKVGDVDGLMVNPIKMSGTIKKIEEYAGRRSEKLLSVLKQNDEIALDNFHDVSEDEDQEE</sequence>
<keyword evidence="7" id="KW-0539">Nucleus</keyword>
<dbReference type="Proteomes" id="UP000515788">
    <property type="component" value="Chromosome 6"/>
</dbReference>
<accession>A0A7G3ZKP9</accession>
<dbReference type="Gene3D" id="3.30.70.3250">
    <property type="entry name" value="Ribonuclease P, Pop5 subunit"/>
    <property type="match status" value="1"/>
</dbReference>
<dbReference type="OrthoDB" id="24745at2759"/>
<evidence type="ECO:0000256" key="3">
    <source>
        <dbReference type="ARBA" id="ARBA00010800"/>
    </source>
</evidence>
<dbReference type="PANTHER" id="PTHR15441">
    <property type="entry name" value="RIBONUCLEASE P PROTEIN SUBUNIT P14"/>
    <property type="match status" value="1"/>
</dbReference>
<comment type="function">
    <text evidence="9">Component of ribonuclease P, a protein complex that generates mature tRNA molecules by cleaving their 5'-ends. Also a component of RNase MRP, which cleaves pre-rRNA sequences.</text>
</comment>
<keyword evidence="6" id="KW-0378">Hydrolase</keyword>
<organism evidence="10 11">
    <name type="scientific">Torulaspora globosa</name>
    <dbReference type="NCBI Taxonomy" id="48254"/>
    <lineage>
        <taxon>Eukaryota</taxon>
        <taxon>Fungi</taxon>
        <taxon>Dikarya</taxon>
        <taxon>Ascomycota</taxon>
        <taxon>Saccharomycotina</taxon>
        <taxon>Saccharomycetes</taxon>
        <taxon>Saccharomycetales</taxon>
        <taxon>Saccharomycetaceae</taxon>
        <taxon>Torulaspora</taxon>
    </lineage>
</organism>
<name>A0A7G3ZKP9_9SACH</name>
<dbReference type="GeneID" id="59327300"/>
<dbReference type="AlphaFoldDB" id="A0A7G3ZKP9"/>
<evidence type="ECO:0000256" key="5">
    <source>
        <dbReference type="ARBA" id="ARBA00022694"/>
    </source>
</evidence>
<dbReference type="GO" id="GO:0030681">
    <property type="term" value="C:multimeric ribonuclease P complex"/>
    <property type="evidence" value="ECO:0007669"/>
    <property type="project" value="TreeGrafter"/>
</dbReference>
<dbReference type="PANTHER" id="PTHR15441:SF2">
    <property type="entry name" value="RIBONUCLEASE P_MRP PROTEIN SUBUNIT POP5"/>
    <property type="match status" value="1"/>
</dbReference>
<comment type="catalytic activity">
    <reaction evidence="1">
        <text>Endonucleolytic cleavage of RNA, removing 5'-extranucleotides from tRNA precursor.</text>
        <dbReference type="EC" id="3.1.26.5"/>
    </reaction>
</comment>
<evidence type="ECO:0000313" key="11">
    <source>
        <dbReference type="Proteomes" id="UP000515788"/>
    </source>
</evidence>
<dbReference type="FunFam" id="3.30.70.3250:FF:000004">
    <property type="entry name" value="Ribonuclease P/MRP protein subunit POP5"/>
    <property type="match status" value="1"/>
</dbReference>